<keyword evidence="1 4" id="KW-0489">Methyltransferase</keyword>
<evidence type="ECO:0000313" key="4">
    <source>
        <dbReference type="EMBL" id="MDQ0464452.1"/>
    </source>
</evidence>
<accession>A0ABU0IR12</accession>
<dbReference type="Pfam" id="PF08241">
    <property type="entry name" value="Methyltransf_11"/>
    <property type="match status" value="1"/>
</dbReference>
<dbReference type="InterPro" id="IPR013216">
    <property type="entry name" value="Methyltransf_11"/>
</dbReference>
<name>A0ABU0IR12_9CAUL</name>
<evidence type="ECO:0000256" key="1">
    <source>
        <dbReference type="ARBA" id="ARBA00022603"/>
    </source>
</evidence>
<reference evidence="4 5" key="1">
    <citation type="submission" date="2023-07" db="EMBL/GenBank/DDBJ databases">
        <title>Genomic Encyclopedia of Type Strains, Phase IV (KMG-IV): sequencing the most valuable type-strain genomes for metagenomic binning, comparative biology and taxonomic classification.</title>
        <authorList>
            <person name="Goeker M."/>
        </authorList>
    </citation>
    <scope>NUCLEOTIDE SEQUENCE [LARGE SCALE GENOMIC DNA]</scope>
    <source>
        <strain evidence="4 5">DSM 18695</strain>
    </source>
</reference>
<keyword evidence="2" id="KW-0808">Transferase</keyword>
<dbReference type="SUPFAM" id="SSF53335">
    <property type="entry name" value="S-adenosyl-L-methionine-dependent methyltransferases"/>
    <property type="match status" value="1"/>
</dbReference>
<comment type="caution">
    <text evidence="4">The sequence shown here is derived from an EMBL/GenBank/DDBJ whole genome shotgun (WGS) entry which is preliminary data.</text>
</comment>
<keyword evidence="5" id="KW-1185">Reference proteome</keyword>
<sequence>MIASPILFDRALHRQRLDRAAQAYATASFLKRRAADDAVVRLEAIMRRFPRAVDLGARDGAFARALAISDAAEKIDWLIETDLSGAMLAGRAGTRLVVDEERLPFAPASLDLIVSTLALHWTNDLVGALIQIRQALKPDGLFIGAVLGGATLTELRQSLLAAEVELTGGASPRVSPFADAFDAAALLQRAGFALPVADVDRVTVRYADPLALLRDLRAMGETAVPMERPPRGLTRGVLVRAMELYAERFADPDGRIPATFEIITITGWAPAETQQKPLKPGSARMRLADALNSIEQSAGEAAGKPDNDR</sequence>
<dbReference type="PANTHER" id="PTHR13090">
    <property type="entry name" value="ARGININE-HYDROXYLASE NDUFAF5, MITOCHONDRIAL"/>
    <property type="match status" value="1"/>
</dbReference>
<dbReference type="RefSeq" id="WP_307349142.1">
    <property type="nucleotide sequence ID" value="NZ_JAUSVS010000003.1"/>
</dbReference>
<protein>
    <submittedName>
        <fullName evidence="4">SAM-dependent methyltransferase</fullName>
    </submittedName>
</protein>
<feature type="domain" description="Methyltransferase type 11" evidence="3">
    <location>
        <begin position="53"/>
        <end position="143"/>
    </location>
</feature>
<dbReference type="GO" id="GO:0032259">
    <property type="term" value="P:methylation"/>
    <property type="evidence" value="ECO:0007669"/>
    <property type="project" value="UniProtKB-KW"/>
</dbReference>
<dbReference type="PANTHER" id="PTHR13090:SF1">
    <property type="entry name" value="ARGININE-HYDROXYLASE NDUFAF5, MITOCHONDRIAL"/>
    <property type="match status" value="1"/>
</dbReference>
<evidence type="ECO:0000256" key="2">
    <source>
        <dbReference type="ARBA" id="ARBA00022679"/>
    </source>
</evidence>
<dbReference type="EMBL" id="JAUSVS010000003">
    <property type="protein sequence ID" value="MDQ0464452.1"/>
    <property type="molecule type" value="Genomic_DNA"/>
</dbReference>
<organism evidence="4 5">
    <name type="scientific">Caulobacter ginsengisoli</name>
    <dbReference type="NCBI Taxonomy" id="400775"/>
    <lineage>
        <taxon>Bacteria</taxon>
        <taxon>Pseudomonadati</taxon>
        <taxon>Pseudomonadota</taxon>
        <taxon>Alphaproteobacteria</taxon>
        <taxon>Caulobacterales</taxon>
        <taxon>Caulobacteraceae</taxon>
        <taxon>Caulobacter</taxon>
    </lineage>
</organism>
<proteinExistence type="predicted"/>
<evidence type="ECO:0000259" key="3">
    <source>
        <dbReference type="Pfam" id="PF08241"/>
    </source>
</evidence>
<dbReference type="InterPro" id="IPR029063">
    <property type="entry name" value="SAM-dependent_MTases_sf"/>
</dbReference>
<dbReference type="Gene3D" id="3.40.50.150">
    <property type="entry name" value="Vaccinia Virus protein VP39"/>
    <property type="match status" value="1"/>
</dbReference>
<evidence type="ECO:0000313" key="5">
    <source>
        <dbReference type="Proteomes" id="UP001228905"/>
    </source>
</evidence>
<dbReference type="CDD" id="cd02440">
    <property type="entry name" value="AdoMet_MTases"/>
    <property type="match status" value="1"/>
</dbReference>
<gene>
    <name evidence="4" type="ORF">QO010_002233</name>
</gene>
<dbReference type="InterPro" id="IPR050602">
    <property type="entry name" value="Malonyl-ACP_OMT"/>
</dbReference>
<dbReference type="GO" id="GO:0008168">
    <property type="term" value="F:methyltransferase activity"/>
    <property type="evidence" value="ECO:0007669"/>
    <property type="project" value="UniProtKB-KW"/>
</dbReference>
<dbReference type="Proteomes" id="UP001228905">
    <property type="component" value="Unassembled WGS sequence"/>
</dbReference>